<feature type="domain" description="Histidine kinase" evidence="14">
    <location>
        <begin position="497"/>
        <end position="714"/>
    </location>
</feature>
<dbReference type="Pfam" id="PF02518">
    <property type="entry name" value="HATPase_c"/>
    <property type="match status" value="1"/>
</dbReference>
<name>A0ABT5N0L4_9BURK</name>
<dbReference type="PROSITE" id="PS50112">
    <property type="entry name" value="PAS"/>
    <property type="match status" value="1"/>
</dbReference>
<feature type="domain" description="PAC" evidence="16">
    <location>
        <begin position="322"/>
        <end position="375"/>
    </location>
</feature>
<dbReference type="CDD" id="cd00082">
    <property type="entry name" value="HisKA"/>
    <property type="match status" value="1"/>
</dbReference>
<evidence type="ECO:0000256" key="9">
    <source>
        <dbReference type="ARBA" id="ARBA00022840"/>
    </source>
</evidence>
<dbReference type="InterPro" id="IPR003661">
    <property type="entry name" value="HisK_dim/P_dom"/>
</dbReference>
<keyword evidence="6" id="KW-0812">Transmembrane</keyword>
<dbReference type="InterPro" id="IPR035965">
    <property type="entry name" value="PAS-like_dom_sf"/>
</dbReference>
<keyword evidence="7" id="KW-0547">Nucleotide-binding</keyword>
<dbReference type="PROSITE" id="PS50109">
    <property type="entry name" value="HIS_KIN"/>
    <property type="match status" value="1"/>
</dbReference>
<dbReference type="RefSeq" id="WP_273952327.1">
    <property type="nucleotide sequence ID" value="NZ_JAQSIP010000006.1"/>
</dbReference>
<dbReference type="SMART" id="SM00388">
    <property type="entry name" value="HisKA"/>
    <property type="match status" value="1"/>
</dbReference>
<feature type="domain" description="PAS" evidence="15">
    <location>
        <begin position="246"/>
        <end position="319"/>
    </location>
</feature>
<dbReference type="SUPFAM" id="SSF55785">
    <property type="entry name" value="PYP-like sensor domain (PAS domain)"/>
    <property type="match status" value="2"/>
</dbReference>
<evidence type="ECO:0000313" key="17">
    <source>
        <dbReference type="EMBL" id="MDD0839800.1"/>
    </source>
</evidence>
<dbReference type="InterPro" id="IPR005467">
    <property type="entry name" value="His_kinase_dom"/>
</dbReference>
<evidence type="ECO:0000256" key="4">
    <source>
        <dbReference type="ARBA" id="ARBA00022553"/>
    </source>
</evidence>
<dbReference type="Pfam" id="PF08448">
    <property type="entry name" value="PAS_4"/>
    <property type="match status" value="1"/>
</dbReference>
<keyword evidence="8" id="KW-0418">Kinase</keyword>
<dbReference type="Gene3D" id="3.30.565.10">
    <property type="entry name" value="Histidine kinase-like ATPase, C-terminal domain"/>
    <property type="match status" value="1"/>
</dbReference>
<evidence type="ECO:0000256" key="10">
    <source>
        <dbReference type="ARBA" id="ARBA00022989"/>
    </source>
</evidence>
<feature type="compositionally biased region" description="Low complexity" evidence="13">
    <location>
        <begin position="721"/>
        <end position="736"/>
    </location>
</feature>
<keyword evidence="18" id="KW-1185">Reference proteome</keyword>
<evidence type="ECO:0000256" key="13">
    <source>
        <dbReference type="SAM" id="MobiDB-lite"/>
    </source>
</evidence>
<dbReference type="Gene3D" id="1.10.287.130">
    <property type="match status" value="1"/>
</dbReference>
<dbReference type="InterPro" id="IPR000700">
    <property type="entry name" value="PAS-assoc_C"/>
</dbReference>
<dbReference type="InterPro" id="IPR036097">
    <property type="entry name" value="HisK_dim/P_sf"/>
</dbReference>
<evidence type="ECO:0000256" key="2">
    <source>
        <dbReference type="ARBA" id="ARBA00004141"/>
    </source>
</evidence>
<dbReference type="Proteomes" id="UP001528673">
    <property type="component" value="Unassembled WGS sequence"/>
</dbReference>
<dbReference type="InterPro" id="IPR003594">
    <property type="entry name" value="HATPase_dom"/>
</dbReference>
<evidence type="ECO:0000259" key="16">
    <source>
        <dbReference type="PROSITE" id="PS50113"/>
    </source>
</evidence>
<proteinExistence type="predicted"/>
<dbReference type="InterPro" id="IPR036890">
    <property type="entry name" value="HATPase_C_sf"/>
</dbReference>
<keyword evidence="10" id="KW-1133">Transmembrane helix</keyword>
<dbReference type="PANTHER" id="PTHR42878:SF7">
    <property type="entry name" value="SENSOR HISTIDINE KINASE GLRK"/>
    <property type="match status" value="1"/>
</dbReference>
<organism evidence="17 18">
    <name type="scientific">Curvibacter cyanobacteriorum</name>
    <dbReference type="NCBI Taxonomy" id="3026422"/>
    <lineage>
        <taxon>Bacteria</taxon>
        <taxon>Pseudomonadati</taxon>
        <taxon>Pseudomonadota</taxon>
        <taxon>Betaproteobacteria</taxon>
        <taxon>Burkholderiales</taxon>
        <taxon>Comamonadaceae</taxon>
        <taxon>Curvibacter</taxon>
    </lineage>
</organism>
<comment type="caution">
    <text evidence="17">The sequence shown here is derived from an EMBL/GenBank/DDBJ whole genome shotgun (WGS) entry which is preliminary data.</text>
</comment>
<evidence type="ECO:0000259" key="15">
    <source>
        <dbReference type="PROSITE" id="PS50112"/>
    </source>
</evidence>
<keyword evidence="12" id="KW-0472">Membrane</keyword>
<comment type="catalytic activity">
    <reaction evidence="1">
        <text>ATP + protein L-histidine = ADP + protein N-phospho-L-histidine.</text>
        <dbReference type="EC" id="2.7.13.3"/>
    </reaction>
</comment>
<evidence type="ECO:0000256" key="11">
    <source>
        <dbReference type="ARBA" id="ARBA00023012"/>
    </source>
</evidence>
<accession>A0ABT5N0L4</accession>
<gene>
    <name evidence="17" type="ORF">PSQ40_14545</name>
</gene>
<evidence type="ECO:0000256" key="8">
    <source>
        <dbReference type="ARBA" id="ARBA00022777"/>
    </source>
</evidence>
<dbReference type="PANTHER" id="PTHR42878">
    <property type="entry name" value="TWO-COMPONENT HISTIDINE KINASE"/>
    <property type="match status" value="1"/>
</dbReference>
<dbReference type="SMART" id="SM00086">
    <property type="entry name" value="PAC"/>
    <property type="match status" value="2"/>
</dbReference>
<evidence type="ECO:0000256" key="5">
    <source>
        <dbReference type="ARBA" id="ARBA00022679"/>
    </source>
</evidence>
<dbReference type="InterPro" id="IPR013656">
    <property type="entry name" value="PAS_4"/>
</dbReference>
<evidence type="ECO:0000259" key="14">
    <source>
        <dbReference type="PROSITE" id="PS50109"/>
    </source>
</evidence>
<dbReference type="CDD" id="cd00130">
    <property type="entry name" value="PAS"/>
    <property type="match status" value="2"/>
</dbReference>
<dbReference type="SMART" id="SM00387">
    <property type="entry name" value="HATPase_c"/>
    <property type="match status" value="1"/>
</dbReference>
<dbReference type="SUPFAM" id="SSF47384">
    <property type="entry name" value="Homodimeric domain of signal transducing histidine kinase"/>
    <property type="match status" value="1"/>
</dbReference>
<dbReference type="SMART" id="SM00091">
    <property type="entry name" value="PAS"/>
    <property type="match status" value="2"/>
</dbReference>
<dbReference type="InterPro" id="IPR000014">
    <property type="entry name" value="PAS"/>
</dbReference>
<keyword evidence="9" id="KW-0067">ATP-binding</keyword>
<dbReference type="Pfam" id="PF13426">
    <property type="entry name" value="PAS_9"/>
    <property type="match status" value="1"/>
</dbReference>
<evidence type="ECO:0000313" key="18">
    <source>
        <dbReference type="Proteomes" id="UP001528673"/>
    </source>
</evidence>
<keyword evidence="4" id="KW-0597">Phosphoprotein</keyword>
<dbReference type="PROSITE" id="PS50113">
    <property type="entry name" value="PAC"/>
    <property type="match status" value="1"/>
</dbReference>
<dbReference type="NCBIfam" id="TIGR00229">
    <property type="entry name" value="sensory_box"/>
    <property type="match status" value="1"/>
</dbReference>
<dbReference type="InterPro" id="IPR001610">
    <property type="entry name" value="PAC"/>
</dbReference>
<evidence type="ECO:0000256" key="3">
    <source>
        <dbReference type="ARBA" id="ARBA00012438"/>
    </source>
</evidence>
<protein>
    <recommendedName>
        <fullName evidence="3">histidine kinase</fullName>
        <ecNumber evidence="3">2.7.13.3</ecNumber>
    </recommendedName>
</protein>
<feature type="region of interest" description="Disordered" evidence="13">
    <location>
        <begin position="717"/>
        <end position="736"/>
    </location>
</feature>
<keyword evidence="5" id="KW-0808">Transferase</keyword>
<keyword evidence="11" id="KW-0902">Two-component regulatory system</keyword>
<dbReference type="SUPFAM" id="SSF55874">
    <property type="entry name" value="ATPase domain of HSP90 chaperone/DNA topoisomerase II/histidine kinase"/>
    <property type="match status" value="1"/>
</dbReference>
<sequence>MSPSPVHPASCVLRLAPQGGQYQVLLSCTAWRQALPVPPQGELLPDWSAAGLPPLCAARLLQVVRSGRAATWPIELPGAQPEAPLRGYLLSVSPMAPDDGAPGQACIVTLTPNHVAWPALNLRNNAHANGLTVGLTLDPSLRLQALEPAWTLLTGHPTEACLGQSLLDYLHPQARERFRQDLDRPVVPWLDFEAPRLRLPLQHRNGNLVWVEVDFEPLAAPAGAPLAGGWLAQLEDVSDNVRTWHLDQVREQALDQSNCGVVITDATLTHQPIVYVNQRFTEITGYTLHEVLGRPCNFLQGSDNQQADIGPLRDAIRQGARASALLRNYRKSGEMFWNQLHVAPILDEPTGILTHHFGILTDVTETRHLLAQLSRQAEQLHSLHHDNPNGLIAFSDEDVVQLDNQAFVGLTGLQATGLSREAFYATLQSMAAPGQAPLATALAGGEAVQWSLKKPRERVLEIRGSQPNAAGAPGLLVFRDVSADVQLYRMQKQFLATAAHEMRAPMGSIRGFSELMLTRQFPAEVQRDLLERIHRQSGRLSDLLNDLLNLARIEAQAPGSLKLEAVELQPLLHEVVRNFERPGVDSRLTLRPAPAPAWVQGQRAKLEQVLINIVSNALKYSSARGLPVELDLQPGHDPLHWQVQVRDQGVGMSAQTLERLFTKFFRVDPNGDIEGTGLGLCIAKELTERMGGTIGVESQLGQGSVFTLNLLKSDPATSEQAGARAPAAGGHPPSCC</sequence>
<comment type="subcellular location">
    <subcellularLocation>
        <location evidence="2">Membrane</location>
        <topology evidence="2">Multi-pass membrane protein</topology>
    </subcellularLocation>
</comment>
<evidence type="ECO:0000256" key="7">
    <source>
        <dbReference type="ARBA" id="ARBA00022741"/>
    </source>
</evidence>
<dbReference type="EMBL" id="JAQSIP010000006">
    <property type="protein sequence ID" value="MDD0839800.1"/>
    <property type="molecule type" value="Genomic_DNA"/>
</dbReference>
<dbReference type="PRINTS" id="PR00344">
    <property type="entry name" value="BCTRLSENSOR"/>
</dbReference>
<dbReference type="InterPro" id="IPR004358">
    <property type="entry name" value="Sig_transdc_His_kin-like_C"/>
</dbReference>
<evidence type="ECO:0000256" key="6">
    <source>
        <dbReference type="ARBA" id="ARBA00022692"/>
    </source>
</evidence>
<reference evidence="17 18" key="1">
    <citation type="submission" date="2023-02" db="EMBL/GenBank/DDBJ databases">
        <title>Bacterial whole genomic sequence of Curvibacter sp. HBC61.</title>
        <authorList>
            <person name="Le V."/>
            <person name="Ko S.-R."/>
            <person name="Ahn C.-Y."/>
            <person name="Oh H.-M."/>
        </authorList>
    </citation>
    <scope>NUCLEOTIDE SEQUENCE [LARGE SCALE GENOMIC DNA]</scope>
    <source>
        <strain evidence="17 18">HBC61</strain>
    </source>
</reference>
<dbReference type="Gene3D" id="3.30.450.20">
    <property type="entry name" value="PAS domain"/>
    <property type="match status" value="2"/>
</dbReference>
<evidence type="ECO:0000256" key="1">
    <source>
        <dbReference type="ARBA" id="ARBA00000085"/>
    </source>
</evidence>
<evidence type="ECO:0000256" key="12">
    <source>
        <dbReference type="ARBA" id="ARBA00023136"/>
    </source>
</evidence>
<dbReference type="Pfam" id="PF00512">
    <property type="entry name" value="HisKA"/>
    <property type="match status" value="1"/>
</dbReference>
<dbReference type="EC" id="2.7.13.3" evidence="3"/>
<dbReference type="InterPro" id="IPR050351">
    <property type="entry name" value="BphY/WalK/GraS-like"/>
</dbReference>